<dbReference type="AlphaFoldDB" id="A0A5A7S5C2"/>
<feature type="domain" description="Activator of Hsp90 ATPase homologue 1/2-like C-terminal" evidence="2">
    <location>
        <begin position="35"/>
        <end position="133"/>
    </location>
</feature>
<name>A0A5A7S5C2_9NOCA</name>
<sequence length="216" mass="23031">MKDVLDELAAARRTMGTATLPAGDAYTIELQRTYDASVDDVWNAVTDPDRLGRWLKPVTGDLRLGGSFELDGGEHGEILACDPPRRLRVSWLFGPGADEWPGTSELEVRLSPGPAGHTEFELVHAVAVGEPMFPTYGPGSGGVGWDLRLLTLAQFLADSDAFDHEEFETSPAGREFAGRSAVAWGEAHLAAGGDPDHVAAAVKATTAFYVPGGNER</sequence>
<evidence type="ECO:0000256" key="1">
    <source>
        <dbReference type="ARBA" id="ARBA00006817"/>
    </source>
</evidence>
<protein>
    <submittedName>
        <fullName evidence="3">SRPBCC family protein</fullName>
    </submittedName>
</protein>
<reference evidence="3 4" key="1">
    <citation type="submission" date="2019-07" db="EMBL/GenBank/DDBJ databases">
        <title>Rhodococcus cavernicolus sp. nov., isolated from a cave.</title>
        <authorList>
            <person name="Lee S.D."/>
        </authorList>
    </citation>
    <scope>NUCLEOTIDE SEQUENCE [LARGE SCALE GENOMIC DNA]</scope>
    <source>
        <strain evidence="3 4">C1-24</strain>
    </source>
</reference>
<dbReference type="InterPro" id="IPR013538">
    <property type="entry name" value="ASHA1/2-like_C"/>
</dbReference>
<proteinExistence type="inferred from homology"/>
<evidence type="ECO:0000313" key="3">
    <source>
        <dbReference type="EMBL" id="KAA0021378.1"/>
    </source>
</evidence>
<dbReference type="RefSeq" id="WP_149431882.1">
    <property type="nucleotide sequence ID" value="NZ_VLNY01000010.1"/>
</dbReference>
<comment type="similarity">
    <text evidence="1">Belongs to the AHA1 family.</text>
</comment>
<organism evidence="3 4">
    <name type="scientific">Antrihabitans cavernicola</name>
    <dbReference type="NCBI Taxonomy" id="2495913"/>
    <lineage>
        <taxon>Bacteria</taxon>
        <taxon>Bacillati</taxon>
        <taxon>Actinomycetota</taxon>
        <taxon>Actinomycetes</taxon>
        <taxon>Mycobacteriales</taxon>
        <taxon>Nocardiaceae</taxon>
        <taxon>Antrihabitans</taxon>
    </lineage>
</organism>
<dbReference type="SUPFAM" id="SSF55961">
    <property type="entry name" value="Bet v1-like"/>
    <property type="match status" value="1"/>
</dbReference>
<dbReference type="EMBL" id="VLNY01000010">
    <property type="protein sequence ID" value="KAA0021378.1"/>
    <property type="molecule type" value="Genomic_DNA"/>
</dbReference>
<gene>
    <name evidence="3" type="ORF">FOY51_19220</name>
</gene>
<dbReference type="InterPro" id="IPR023393">
    <property type="entry name" value="START-like_dom_sf"/>
</dbReference>
<evidence type="ECO:0000259" key="2">
    <source>
        <dbReference type="Pfam" id="PF08327"/>
    </source>
</evidence>
<dbReference type="OrthoDB" id="8117292at2"/>
<dbReference type="CDD" id="cd08899">
    <property type="entry name" value="SRPBCC_CalC_Aha1-like_6"/>
    <property type="match status" value="1"/>
</dbReference>
<dbReference type="Pfam" id="PF08327">
    <property type="entry name" value="AHSA1"/>
    <property type="match status" value="1"/>
</dbReference>
<dbReference type="Gene3D" id="3.30.530.20">
    <property type="match status" value="1"/>
</dbReference>
<evidence type="ECO:0000313" key="4">
    <source>
        <dbReference type="Proteomes" id="UP000322244"/>
    </source>
</evidence>
<comment type="caution">
    <text evidence="3">The sequence shown here is derived from an EMBL/GenBank/DDBJ whole genome shotgun (WGS) entry which is preliminary data.</text>
</comment>
<keyword evidence="4" id="KW-1185">Reference proteome</keyword>
<accession>A0A5A7S5C2</accession>
<dbReference type="Proteomes" id="UP000322244">
    <property type="component" value="Unassembled WGS sequence"/>
</dbReference>